<dbReference type="SUPFAM" id="SSF161098">
    <property type="entry name" value="MetI-like"/>
    <property type="match status" value="1"/>
</dbReference>
<feature type="transmembrane region" description="Helical" evidence="8">
    <location>
        <begin position="29"/>
        <end position="50"/>
    </location>
</feature>
<feature type="transmembrane region" description="Helical" evidence="8">
    <location>
        <begin position="80"/>
        <end position="107"/>
    </location>
</feature>
<evidence type="ECO:0000256" key="2">
    <source>
        <dbReference type="ARBA" id="ARBA00007069"/>
    </source>
</evidence>
<evidence type="ECO:0000256" key="3">
    <source>
        <dbReference type="ARBA" id="ARBA00022448"/>
    </source>
</evidence>
<evidence type="ECO:0000313" key="11">
    <source>
        <dbReference type="Proteomes" id="UP000615026"/>
    </source>
</evidence>
<dbReference type="Pfam" id="PF00528">
    <property type="entry name" value="BPD_transp_1"/>
    <property type="match status" value="1"/>
</dbReference>
<keyword evidence="3" id="KW-0813">Transport</keyword>
<evidence type="ECO:0000256" key="4">
    <source>
        <dbReference type="ARBA" id="ARBA00022475"/>
    </source>
</evidence>
<evidence type="ECO:0000256" key="8">
    <source>
        <dbReference type="RuleBase" id="RU363043"/>
    </source>
</evidence>
<sequence>MTAQEVQKKGGTTGNFKQDLSGRYNLDKIFAAAAWTATIVSVVVLAWLLLTILMDGLGTLNFNFLSSFPSRKAENAGIKAAFFGTLWVMMIVAVASFPIGVGAAIYLEEFATDNWFTRLVEINIGNLAGVPSIIYGLLGLAVFVRIFEPLTGGRSVLSGGLTLALLILPVIIVATREALRAVPNSMRLAGFALGANQWQVVWHHVLPSAMPGVLTGVILALSRAIGETAPLLAIGAVAFIRSTPDSLQSAFTAMPIQIYNWVGRPQEEFHQIAASGIIVLMIMLLLMNTIAIYLRNRFQQTR</sequence>
<evidence type="ECO:0000256" key="6">
    <source>
        <dbReference type="ARBA" id="ARBA00022989"/>
    </source>
</evidence>
<dbReference type="PANTHER" id="PTHR43470">
    <property type="entry name" value="PHOSPHATE TRANSPORT SYSTEM PERMEASE PROTEIN PSTA-RELATED"/>
    <property type="match status" value="1"/>
</dbReference>
<evidence type="ECO:0000259" key="9">
    <source>
        <dbReference type="PROSITE" id="PS50928"/>
    </source>
</evidence>
<proteinExistence type="inferred from homology"/>
<feature type="transmembrane region" description="Helical" evidence="8">
    <location>
        <begin position="272"/>
        <end position="294"/>
    </location>
</feature>
<dbReference type="InterPro" id="IPR035906">
    <property type="entry name" value="MetI-like_sf"/>
</dbReference>
<dbReference type="EMBL" id="JADEXP010000274">
    <property type="protein sequence ID" value="MBE9069445.1"/>
    <property type="molecule type" value="Genomic_DNA"/>
</dbReference>
<dbReference type="RefSeq" id="WP_193995348.1">
    <property type="nucleotide sequence ID" value="NZ_JADEXP010000274.1"/>
</dbReference>
<keyword evidence="6 8" id="KW-1133">Transmembrane helix</keyword>
<keyword evidence="11" id="KW-1185">Reference proteome</keyword>
<reference evidence="10" key="1">
    <citation type="submission" date="2020-10" db="EMBL/GenBank/DDBJ databases">
        <authorList>
            <person name="Castelo-Branco R."/>
            <person name="Eusebio N."/>
            <person name="Adriana R."/>
            <person name="Vieira A."/>
            <person name="Brugerolle De Fraissinette N."/>
            <person name="Rezende De Castro R."/>
            <person name="Schneider M.P."/>
            <person name="Vasconcelos V."/>
            <person name="Leao P.N."/>
        </authorList>
    </citation>
    <scope>NUCLEOTIDE SEQUENCE</scope>
    <source>
        <strain evidence="10">LEGE 11479</strain>
    </source>
</reference>
<organism evidence="10 11">
    <name type="scientific">Leptolyngbya cf. ectocarpi LEGE 11479</name>
    <dbReference type="NCBI Taxonomy" id="1828722"/>
    <lineage>
        <taxon>Bacteria</taxon>
        <taxon>Bacillati</taxon>
        <taxon>Cyanobacteriota</taxon>
        <taxon>Cyanophyceae</taxon>
        <taxon>Leptolyngbyales</taxon>
        <taxon>Leptolyngbyaceae</taxon>
        <taxon>Leptolyngbya group</taxon>
        <taxon>Leptolyngbya</taxon>
    </lineage>
</organism>
<comment type="subcellular location">
    <subcellularLocation>
        <location evidence="1 8">Cell membrane</location>
        <topology evidence="1 8">Multi-pass membrane protein</topology>
    </subcellularLocation>
</comment>
<feature type="domain" description="ABC transmembrane type-1" evidence="9">
    <location>
        <begin position="82"/>
        <end position="290"/>
    </location>
</feature>
<feature type="transmembrane region" description="Helical" evidence="8">
    <location>
        <begin position="156"/>
        <end position="175"/>
    </location>
</feature>
<dbReference type="PROSITE" id="PS50928">
    <property type="entry name" value="ABC_TM1"/>
    <property type="match status" value="1"/>
</dbReference>
<comment type="similarity">
    <text evidence="2 8">Belongs to the binding-protein-dependent transport system permease family. CysTW subfamily.</text>
</comment>
<dbReference type="AlphaFoldDB" id="A0A928ZXV7"/>
<keyword evidence="4 8" id="KW-1003">Cell membrane</keyword>
<comment type="caution">
    <text evidence="10">The sequence shown here is derived from an EMBL/GenBank/DDBJ whole genome shotgun (WGS) entry which is preliminary data.</text>
</comment>
<dbReference type="Proteomes" id="UP000615026">
    <property type="component" value="Unassembled WGS sequence"/>
</dbReference>
<evidence type="ECO:0000256" key="1">
    <source>
        <dbReference type="ARBA" id="ARBA00004651"/>
    </source>
</evidence>
<dbReference type="CDD" id="cd06261">
    <property type="entry name" value="TM_PBP2"/>
    <property type="match status" value="1"/>
</dbReference>
<dbReference type="GO" id="GO:0035435">
    <property type="term" value="P:phosphate ion transmembrane transport"/>
    <property type="evidence" value="ECO:0007669"/>
    <property type="project" value="InterPro"/>
</dbReference>
<feature type="transmembrane region" description="Helical" evidence="8">
    <location>
        <begin position="127"/>
        <end position="144"/>
    </location>
</feature>
<comment type="caution">
    <text evidence="8">Lacks conserved residue(s) required for the propagation of feature annotation.</text>
</comment>
<dbReference type="GO" id="GO:0005886">
    <property type="term" value="C:plasma membrane"/>
    <property type="evidence" value="ECO:0007669"/>
    <property type="project" value="UniProtKB-SubCell"/>
</dbReference>
<dbReference type="PANTHER" id="PTHR43470:SF5">
    <property type="entry name" value="PHOSPHATE TRANSPORT SYSTEM PERMEASE PROTEIN PSTA"/>
    <property type="match status" value="1"/>
</dbReference>
<protein>
    <recommendedName>
        <fullName evidence="8">Phosphate transport system permease protein PstA</fullName>
    </recommendedName>
</protein>
<dbReference type="Gene3D" id="1.10.3720.10">
    <property type="entry name" value="MetI-like"/>
    <property type="match status" value="1"/>
</dbReference>
<keyword evidence="5 8" id="KW-0812">Transmembrane</keyword>
<accession>A0A928ZXV7</accession>
<gene>
    <name evidence="10" type="primary">pstA</name>
    <name evidence="10" type="ORF">IQ260_22625</name>
</gene>
<dbReference type="InterPro" id="IPR005672">
    <property type="entry name" value="Phosphate_PstA"/>
</dbReference>
<dbReference type="InterPro" id="IPR000515">
    <property type="entry name" value="MetI-like"/>
</dbReference>
<dbReference type="GO" id="GO:0005315">
    <property type="term" value="F:phosphate transmembrane transporter activity"/>
    <property type="evidence" value="ECO:0007669"/>
    <property type="project" value="InterPro"/>
</dbReference>
<evidence type="ECO:0000313" key="10">
    <source>
        <dbReference type="EMBL" id="MBE9069445.1"/>
    </source>
</evidence>
<dbReference type="NCBIfam" id="TIGR00974">
    <property type="entry name" value="3a0107s02c"/>
    <property type="match status" value="1"/>
</dbReference>
<evidence type="ECO:0000256" key="5">
    <source>
        <dbReference type="ARBA" id="ARBA00022692"/>
    </source>
</evidence>
<keyword evidence="7 8" id="KW-0472">Membrane</keyword>
<evidence type="ECO:0000256" key="7">
    <source>
        <dbReference type="ARBA" id="ARBA00023136"/>
    </source>
</evidence>
<name>A0A928ZXV7_LEPEC</name>